<dbReference type="InterPro" id="IPR008217">
    <property type="entry name" value="Ccc1_fam"/>
</dbReference>
<evidence type="ECO:0000313" key="6">
    <source>
        <dbReference type="EMBL" id="GLV58032.1"/>
    </source>
</evidence>
<evidence type="ECO:0000256" key="3">
    <source>
        <dbReference type="ARBA" id="ARBA00022989"/>
    </source>
</evidence>
<accession>A0ABQ6FYE5</accession>
<dbReference type="Pfam" id="PF01988">
    <property type="entry name" value="VIT1"/>
    <property type="match status" value="1"/>
</dbReference>
<comment type="caution">
    <text evidence="6">The sequence shown here is derived from an EMBL/GenBank/DDBJ whole genome shotgun (WGS) entry which is preliminary data.</text>
</comment>
<keyword evidence="3 5" id="KW-1133">Transmembrane helix</keyword>
<comment type="subcellular location">
    <subcellularLocation>
        <location evidence="1">Endomembrane system</location>
        <topology evidence="1">Multi-pass membrane protein</topology>
    </subcellularLocation>
</comment>
<protein>
    <recommendedName>
        <fullName evidence="8">VIT family protein</fullName>
    </recommendedName>
</protein>
<keyword evidence="7" id="KW-1185">Reference proteome</keyword>
<dbReference type="Proteomes" id="UP001344906">
    <property type="component" value="Unassembled WGS sequence"/>
</dbReference>
<dbReference type="RefSeq" id="WP_338254127.1">
    <property type="nucleotide sequence ID" value="NZ_BSRI01000002.1"/>
</dbReference>
<feature type="transmembrane region" description="Helical" evidence="5">
    <location>
        <begin position="79"/>
        <end position="98"/>
    </location>
</feature>
<keyword evidence="2 5" id="KW-0812">Transmembrane</keyword>
<keyword evidence="4 5" id="KW-0472">Membrane</keyword>
<feature type="transmembrane region" description="Helical" evidence="5">
    <location>
        <begin position="143"/>
        <end position="162"/>
    </location>
</feature>
<proteinExistence type="predicted"/>
<evidence type="ECO:0008006" key="8">
    <source>
        <dbReference type="Google" id="ProtNLM"/>
    </source>
</evidence>
<evidence type="ECO:0000256" key="2">
    <source>
        <dbReference type="ARBA" id="ARBA00022692"/>
    </source>
</evidence>
<gene>
    <name evidence="6" type="ORF">KDH_48660</name>
</gene>
<sequence length="195" mass="20852">MVQEKQNAERPEVQIEQQSEKVTVRQEIDAIFSALRNNDDTSHDFLLRVVQPGLAGLMDGSVSTLAPIFATAFATHNPFTAFLVGMASATGAGISMAFSEGLSDDGTLTGRGSPVVRGSITGIMTFFGGALHTLPFLVSDIHLALTLAYVVVAVELVLIAAIRHRYFRTQWLKSIIQVVGSGVLVFIAAMIFGNA</sequence>
<evidence type="ECO:0000256" key="1">
    <source>
        <dbReference type="ARBA" id="ARBA00004127"/>
    </source>
</evidence>
<evidence type="ECO:0000313" key="7">
    <source>
        <dbReference type="Proteomes" id="UP001344906"/>
    </source>
</evidence>
<evidence type="ECO:0000256" key="5">
    <source>
        <dbReference type="SAM" id="Phobius"/>
    </source>
</evidence>
<name>A0ABQ6FYE5_9CHLR</name>
<organism evidence="6 7">
    <name type="scientific">Dictyobacter halimunensis</name>
    <dbReference type="NCBI Taxonomy" id="3026934"/>
    <lineage>
        <taxon>Bacteria</taxon>
        <taxon>Bacillati</taxon>
        <taxon>Chloroflexota</taxon>
        <taxon>Ktedonobacteria</taxon>
        <taxon>Ktedonobacterales</taxon>
        <taxon>Dictyobacteraceae</taxon>
        <taxon>Dictyobacter</taxon>
    </lineage>
</organism>
<evidence type="ECO:0000256" key="4">
    <source>
        <dbReference type="ARBA" id="ARBA00023136"/>
    </source>
</evidence>
<reference evidence="6 7" key="1">
    <citation type="submission" date="2023-02" db="EMBL/GenBank/DDBJ databases">
        <title>Dictyobacter halimunensis sp. nov., a new member of the class Ktedonobacteria from forest soil in a geothermal area.</title>
        <authorList>
            <person name="Rachmania M.K."/>
            <person name="Ningsih F."/>
            <person name="Sakai Y."/>
            <person name="Yabe S."/>
            <person name="Yokota A."/>
            <person name="Sjamsuridzal W."/>
        </authorList>
    </citation>
    <scope>NUCLEOTIDE SEQUENCE [LARGE SCALE GENOMIC DNA]</scope>
    <source>
        <strain evidence="6 7">S3.2.2.5</strain>
    </source>
</reference>
<dbReference type="EMBL" id="BSRI01000002">
    <property type="protein sequence ID" value="GLV58032.1"/>
    <property type="molecule type" value="Genomic_DNA"/>
</dbReference>
<feature type="transmembrane region" description="Helical" evidence="5">
    <location>
        <begin position="174"/>
        <end position="193"/>
    </location>
</feature>